<organism evidence="1">
    <name type="scientific">hydrothermal vent metagenome</name>
    <dbReference type="NCBI Taxonomy" id="652676"/>
    <lineage>
        <taxon>unclassified sequences</taxon>
        <taxon>metagenomes</taxon>
        <taxon>ecological metagenomes</taxon>
    </lineage>
</organism>
<accession>A0A3B0XS45</accession>
<reference evidence="1" key="1">
    <citation type="submission" date="2018-06" db="EMBL/GenBank/DDBJ databases">
        <authorList>
            <person name="Zhirakovskaya E."/>
        </authorList>
    </citation>
    <scope>NUCLEOTIDE SEQUENCE</scope>
</reference>
<dbReference type="AlphaFoldDB" id="A0A3B0XS45"/>
<name>A0A3B0XS45_9ZZZZ</name>
<protein>
    <submittedName>
        <fullName evidence="1">Uncharacterized protein</fullName>
    </submittedName>
</protein>
<gene>
    <name evidence="1" type="ORF">MNBD_GAMMA09-258</name>
</gene>
<sequence>MSKNNFRKNVHDLLPDLDTISLLDMQSNSDSEEIIAAGSIVHAMSEYEQLNYIDINKNLSLTCRILFSTGVPIGNIKEYEEAINKGFFCYLFMLIKKR</sequence>
<evidence type="ECO:0000313" key="1">
    <source>
        <dbReference type="EMBL" id="VAW66022.1"/>
    </source>
</evidence>
<dbReference type="EMBL" id="UOFI01000071">
    <property type="protein sequence ID" value="VAW66022.1"/>
    <property type="molecule type" value="Genomic_DNA"/>
</dbReference>
<proteinExistence type="predicted"/>